<keyword evidence="11" id="KW-1185">Reference proteome</keyword>
<feature type="domain" description="DyP dimeric alpha+beta barrel" evidence="9">
    <location>
        <begin position="12"/>
        <end position="192"/>
    </location>
</feature>
<comment type="cofactor">
    <cofactor evidence="1">
        <name>heme b</name>
        <dbReference type="ChEBI" id="CHEBI:60344"/>
    </cofactor>
</comment>
<sequence length="816" mass="89828">MANDLALRENTEIQGDIIAGFKKDHVQLLLLQFGSVSGARTWVEKMAPQIATTQQVARFNAQYSAAKNASGGDNPQSLKATWLGLGFTYEGLQFLTTDEKLLTKEAKPADTISAFIEGPDGQSSDGGSRAVKLGDTDDSAPHHWDFGGRFNPGVHAVLTVAADDPDDLKATVERQMRDARQNDLTLLYTQEGEHLQGDAEGKEHFGFVDGTSQPAVAGFDEPEPGNPHYAKGKPGTRLIPAGEFVVGRELTDFHRKVVKSAAEDYIPAWMHEGSFQVIRRLEQDVPGWWSQVRTQLRRLKDLKAVDKDRGQDWFAARLVGRWRDGTPVALSENMPCTKKGVAPSNDFGFKDDPDGLRTPLFSHLRNTNPRDGLIEDHLVEAGLAKCSPLEEEIVDAARIIRRGIPYGLPFDPMSADDRKGPDGLRGLVFVCYQSDLAGQFEFMQRDWINKSDFPPDRPHWPGPDTMVSGQLTGLGDGKHDVDGRHEGDGRISYECTAPSGDRQTVSLDFKPFVRTRGALYTFVPSITTLRRLALGDPTIKLPGEQQTPADQQTQLPPKPLPMDAIVPVPGTKDRFWTFQQGVIRLVKIGAAERSALTVDDDADTGIVLETVGPLSTWPALKGIAQLDTVLPVPDEQRTGGKSAYWVFHTLNGTQYYRFVTIADSPPYTSAMTGADQMMMLKWAGSLSVVNRVDAFMPVPDQQPGPDGKYRYWAFVTTPGVNGQRYRKITIAPVGQDHADGQEGDGNRLLTDWGSLPGVTGVDAVQAVPGKENVAGNQWFWVFHEDQYRTIAVKRAATYNSVQIEDDRPTGPWSRNA</sequence>
<feature type="region of interest" description="Disordered" evidence="8">
    <location>
        <begin position="540"/>
        <end position="559"/>
    </location>
</feature>
<reference evidence="11" key="1">
    <citation type="journal article" date="2019" name="Int. J. Syst. Evol. Microbiol.">
        <title>The Global Catalogue of Microorganisms (GCM) 10K type strain sequencing project: providing services to taxonomists for standard genome sequencing and annotation.</title>
        <authorList>
            <consortium name="The Broad Institute Genomics Platform"/>
            <consortium name="The Broad Institute Genome Sequencing Center for Infectious Disease"/>
            <person name="Wu L."/>
            <person name="Ma J."/>
        </authorList>
    </citation>
    <scope>NUCLEOTIDE SEQUENCE [LARGE SCALE GENOMIC DNA]</scope>
    <source>
        <strain evidence="11">JCM 4788</strain>
    </source>
</reference>
<evidence type="ECO:0000256" key="5">
    <source>
        <dbReference type="ARBA" id="ARBA00023002"/>
    </source>
</evidence>
<evidence type="ECO:0000256" key="1">
    <source>
        <dbReference type="ARBA" id="ARBA00001970"/>
    </source>
</evidence>
<dbReference type="SUPFAM" id="SSF54909">
    <property type="entry name" value="Dimeric alpha+beta barrel"/>
    <property type="match status" value="1"/>
</dbReference>
<evidence type="ECO:0000256" key="7">
    <source>
        <dbReference type="ARBA" id="ARBA00025737"/>
    </source>
</evidence>
<proteinExistence type="inferred from homology"/>
<dbReference type="PANTHER" id="PTHR30521">
    <property type="entry name" value="DEFERROCHELATASE/PEROXIDASE"/>
    <property type="match status" value="1"/>
</dbReference>
<evidence type="ECO:0000256" key="3">
    <source>
        <dbReference type="ARBA" id="ARBA00022617"/>
    </source>
</evidence>
<keyword evidence="5" id="KW-0560">Oxidoreductase</keyword>
<gene>
    <name evidence="10" type="ORF">GCM10010357_64800</name>
</gene>
<dbReference type="Pfam" id="PF21105">
    <property type="entry name" value="DyP_N"/>
    <property type="match status" value="1"/>
</dbReference>
<accession>A0ABP3IZH6</accession>
<protein>
    <recommendedName>
        <fullName evidence="9">DyP dimeric alpha+beta barrel domain-containing protein</fullName>
    </recommendedName>
</protein>
<evidence type="ECO:0000259" key="9">
    <source>
        <dbReference type="Pfam" id="PF21105"/>
    </source>
</evidence>
<comment type="similarity">
    <text evidence="7">Belongs to the DyP-type peroxidase family.</text>
</comment>
<evidence type="ECO:0000256" key="4">
    <source>
        <dbReference type="ARBA" id="ARBA00022723"/>
    </source>
</evidence>
<evidence type="ECO:0000256" key="2">
    <source>
        <dbReference type="ARBA" id="ARBA00022559"/>
    </source>
</evidence>
<dbReference type="EMBL" id="BAAABX010000076">
    <property type="protein sequence ID" value="GAA0434322.1"/>
    <property type="molecule type" value="Genomic_DNA"/>
</dbReference>
<evidence type="ECO:0000313" key="11">
    <source>
        <dbReference type="Proteomes" id="UP001500879"/>
    </source>
</evidence>
<organism evidence="10 11">
    <name type="scientific">Streptomyces luteireticuli</name>
    <dbReference type="NCBI Taxonomy" id="173858"/>
    <lineage>
        <taxon>Bacteria</taxon>
        <taxon>Bacillati</taxon>
        <taxon>Actinomycetota</taxon>
        <taxon>Actinomycetes</taxon>
        <taxon>Kitasatosporales</taxon>
        <taxon>Streptomycetaceae</taxon>
        <taxon>Streptomyces</taxon>
    </lineage>
</organism>
<dbReference type="InterPro" id="IPR049509">
    <property type="entry name" value="DyP_N"/>
</dbReference>
<keyword evidence="3" id="KW-0349">Heme</keyword>
<name>A0ABP3IZH6_9ACTN</name>
<keyword evidence="2" id="KW-0575">Peroxidase</keyword>
<dbReference type="RefSeq" id="WP_344032026.1">
    <property type="nucleotide sequence ID" value="NZ_BAAABX010000076.1"/>
</dbReference>
<dbReference type="InterPro" id="IPR011008">
    <property type="entry name" value="Dimeric_a/b-barrel"/>
</dbReference>
<keyword evidence="6" id="KW-0408">Iron</keyword>
<dbReference type="Proteomes" id="UP001500879">
    <property type="component" value="Unassembled WGS sequence"/>
</dbReference>
<dbReference type="PROSITE" id="PS51404">
    <property type="entry name" value="DYP_PEROXIDASE"/>
    <property type="match status" value="1"/>
</dbReference>
<evidence type="ECO:0000256" key="6">
    <source>
        <dbReference type="ARBA" id="ARBA00023004"/>
    </source>
</evidence>
<feature type="compositionally biased region" description="Polar residues" evidence="8">
    <location>
        <begin position="544"/>
        <end position="555"/>
    </location>
</feature>
<dbReference type="NCBIfam" id="TIGR01413">
    <property type="entry name" value="Dyp_perox_fam"/>
    <property type="match status" value="1"/>
</dbReference>
<dbReference type="InterPro" id="IPR006314">
    <property type="entry name" value="Dyp_peroxidase"/>
</dbReference>
<comment type="caution">
    <text evidence="10">The sequence shown here is derived from an EMBL/GenBank/DDBJ whole genome shotgun (WGS) entry which is preliminary data.</text>
</comment>
<evidence type="ECO:0000256" key="8">
    <source>
        <dbReference type="SAM" id="MobiDB-lite"/>
    </source>
</evidence>
<keyword evidence="4" id="KW-0479">Metal-binding</keyword>
<evidence type="ECO:0000313" key="10">
    <source>
        <dbReference type="EMBL" id="GAA0434322.1"/>
    </source>
</evidence>
<dbReference type="PANTHER" id="PTHR30521:SF4">
    <property type="entry name" value="DEFERROCHELATASE"/>
    <property type="match status" value="1"/>
</dbReference>